<gene>
    <name evidence="2" type="ORF">EYZ11_001182</name>
</gene>
<evidence type="ECO:0000313" key="3">
    <source>
        <dbReference type="Proteomes" id="UP000308092"/>
    </source>
</evidence>
<dbReference type="EMBL" id="SOSA01000020">
    <property type="protein sequence ID" value="THC99370.1"/>
    <property type="molecule type" value="Genomic_DNA"/>
</dbReference>
<sequence>MDVNARGALGMLISILASSMSNYLIYFVNP</sequence>
<dbReference type="VEuPathDB" id="FungiDB:EYZ11_001182"/>
<keyword evidence="3" id="KW-1185">Reference proteome</keyword>
<evidence type="ECO:0000256" key="1">
    <source>
        <dbReference type="SAM" id="Phobius"/>
    </source>
</evidence>
<organism evidence="2 3">
    <name type="scientific">Aspergillus tanneri</name>
    <dbReference type="NCBI Taxonomy" id="1220188"/>
    <lineage>
        <taxon>Eukaryota</taxon>
        <taxon>Fungi</taxon>
        <taxon>Dikarya</taxon>
        <taxon>Ascomycota</taxon>
        <taxon>Pezizomycotina</taxon>
        <taxon>Eurotiomycetes</taxon>
        <taxon>Eurotiomycetidae</taxon>
        <taxon>Eurotiales</taxon>
        <taxon>Aspergillaceae</taxon>
        <taxon>Aspergillus</taxon>
        <taxon>Aspergillus subgen. Circumdati</taxon>
    </lineage>
</organism>
<keyword evidence="1" id="KW-1133">Transmembrane helix</keyword>
<feature type="transmembrane region" description="Helical" evidence="1">
    <location>
        <begin position="7"/>
        <end position="28"/>
    </location>
</feature>
<proteinExistence type="predicted"/>
<keyword evidence="1" id="KW-0472">Membrane</keyword>
<keyword evidence="1" id="KW-0812">Transmembrane</keyword>
<protein>
    <submittedName>
        <fullName evidence="2">Uncharacterized protein</fullName>
    </submittedName>
</protein>
<comment type="caution">
    <text evidence="2">The sequence shown here is derived from an EMBL/GenBank/DDBJ whole genome shotgun (WGS) entry which is preliminary data.</text>
</comment>
<dbReference type="Proteomes" id="UP000308092">
    <property type="component" value="Unassembled WGS sequence"/>
</dbReference>
<reference evidence="2 3" key="1">
    <citation type="submission" date="2019-03" db="EMBL/GenBank/DDBJ databases">
        <title>The genome sequence of a newly discovered highly antifungal drug resistant Aspergillus species, Aspergillus tanneri NIH 1004.</title>
        <authorList>
            <person name="Mounaud S."/>
            <person name="Singh I."/>
            <person name="Joardar V."/>
            <person name="Pakala S."/>
            <person name="Pakala S."/>
            <person name="Venepally P."/>
            <person name="Hoover J."/>
            <person name="Nierman W."/>
            <person name="Chung J."/>
            <person name="Losada L."/>
        </authorList>
    </citation>
    <scope>NUCLEOTIDE SEQUENCE [LARGE SCALE GENOMIC DNA]</scope>
    <source>
        <strain evidence="2 3">NIH1004</strain>
    </source>
</reference>
<evidence type="ECO:0000313" key="2">
    <source>
        <dbReference type="EMBL" id="THC99370.1"/>
    </source>
</evidence>
<dbReference type="AlphaFoldDB" id="A0A4V3UQJ2"/>
<accession>A0A4V3UQJ2</accession>
<name>A0A4V3UQJ2_9EURO</name>